<keyword evidence="3" id="KW-1185">Reference proteome</keyword>
<accession>A0A9Q1C408</accession>
<feature type="compositionally biased region" description="Polar residues" evidence="1">
    <location>
        <begin position="102"/>
        <end position="111"/>
    </location>
</feature>
<dbReference type="EMBL" id="JAIZAY010000008">
    <property type="protein sequence ID" value="KAJ8037972.1"/>
    <property type="molecule type" value="Genomic_DNA"/>
</dbReference>
<feature type="region of interest" description="Disordered" evidence="1">
    <location>
        <begin position="46"/>
        <end position="111"/>
    </location>
</feature>
<evidence type="ECO:0000256" key="1">
    <source>
        <dbReference type="SAM" id="MobiDB-lite"/>
    </source>
</evidence>
<feature type="compositionally biased region" description="Basic and acidic residues" evidence="1">
    <location>
        <begin position="301"/>
        <end position="316"/>
    </location>
</feature>
<name>A0A9Q1C408_HOLLE</name>
<feature type="region of interest" description="Disordered" evidence="1">
    <location>
        <begin position="299"/>
        <end position="330"/>
    </location>
</feature>
<evidence type="ECO:0000313" key="2">
    <source>
        <dbReference type="EMBL" id="KAJ8037972.1"/>
    </source>
</evidence>
<feature type="compositionally biased region" description="Pro residues" evidence="1">
    <location>
        <begin position="1"/>
        <end position="10"/>
    </location>
</feature>
<evidence type="ECO:0000313" key="3">
    <source>
        <dbReference type="Proteomes" id="UP001152320"/>
    </source>
</evidence>
<feature type="region of interest" description="Disordered" evidence="1">
    <location>
        <begin position="249"/>
        <end position="268"/>
    </location>
</feature>
<feature type="compositionally biased region" description="Basic and acidic residues" evidence="1">
    <location>
        <begin position="88"/>
        <end position="101"/>
    </location>
</feature>
<feature type="compositionally biased region" description="Basic residues" evidence="1">
    <location>
        <begin position="52"/>
        <end position="72"/>
    </location>
</feature>
<organism evidence="2 3">
    <name type="scientific">Holothuria leucospilota</name>
    <name type="common">Black long sea cucumber</name>
    <name type="synonym">Mertensiothuria leucospilota</name>
    <dbReference type="NCBI Taxonomy" id="206669"/>
    <lineage>
        <taxon>Eukaryota</taxon>
        <taxon>Metazoa</taxon>
        <taxon>Echinodermata</taxon>
        <taxon>Eleutherozoa</taxon>
        <taxon>Echinozoa</taxon>
        <taxon>Holothuroidea</taxon>
        <taxon>Aspidochirotacea</taxon>
        <taxon>Aspidochirotida</taxon>
        <taxon>Holothuriidae</taxon>
        <taxon>Holothuria</taxon>
    </lineage>
</organism>
<protein>
    <submittedName>
        <fullName evidence="2">Uncharacterized protein</fullName>
    </submittedName>
</protein>
<reference evidence="2" key="1">
    <citation type="submission" date="2021-10" db="EMBL/GenBank/DDBJ databases">
        <title>Tropical sea cucumber genome reveals ecological adaptation and Cuvierian tubules defense mechanism.</title>
        <authorList>
            <person name="Chen T."/>
        </authorList>
    </citation>
    <scope>NUCLEOTIDE SEQUENCE</scope>
    <source>
        <strain evidence="2">Nanhai2018</strain>
        <tissue evidence="2">Muscle</tissue>
    </source>
</reference>
<proteinExistence type="predicted"/>
<gene>
    <name evidence="2" type="ORF">HOLleu_18927</name>
</gene>
<feature type="region of interest" description="Disordered" evidence="1">
    <location>
        <begin position="1"/>
        <end position="21"/>
    </location>
</feature>
<comment type="caution">
    <text evidence="2">The sequence shown here is derived from an EMBL/GenBank/DDBJ whole genome shotgun (WGS) entry which is preliminary data.</text>
</comment>
<dbReference type="AlphaFoldDB" id="A0A9Q1C408"/>
<dbReference type="Proteomes" id="UP001152320">
    <property type="component" value="Chromosome 8"/>
</dbReference>
<sequence>MAAVNLPPPTNSFKKSRDQKIVKTKQIDLSRSVELPKMRVETCGLTVDLSNRSRHWKERKRRSTRKSSKRSRNASPSSPRMNRVTLELIDRETEAKADRRTSSVSPSEGYEQQANYVKSMKIGKMPSPSFIAMEEFYSDLRNALAPPSQLPRTYPTTDTMYYKPSGRLTRLSSQSVNFQRDRFGQTFGEAKTFQPQSTREITILSHLASKRRSEMEEARRMLSCEPFPGYLSRENSANVSTSQLERMAEVLEDKPSSSTRKNPPRVPPVADFFRQRLSMKPKAVFDQFSSLLPEDALTNEKSQHQTTRDDEADQIKKQNKVSRNRKEVMSEKTEDCSNCPLCLMFGSPSKKPVCPPNSPLPK</sequence>
<dbReference type="OrthoDB" id="10489219at2759"/>